<dbReference type="GeneID" id="40333668"/>
<protein>
    <submittedName>
        <fullName evidence="1">Uncharacterized protein</fullName>
    </submittedName>
</protein>
<keyword evidence="2" id="KW-1185">Reference proteome</keyword>
<name>A0A422MU62_TRYRA</name>
<organism evidence="1 2">
    <name type="scientific">Trypanosoma rangeli</name>
    <dbReference type="NCBI Taxonomy" id="5698"/>
    <lineage>
        <taxon>Eukaryota</taxon>
        <taxon>Discoba</taxon>
        <taxon>Euglenozoa</taxon>
        <taxon>Kinetoplastea</taxon>
        <taxon>Metakinetoplastina</taxon>
        <taxon>Trypanosomatida</taxon>
        <taxon>Trypanosomatidae</taxon>
        <taxon>Trypanosoma</taxon>
        <taxon>Herpetosoma</taxon>
    </lineage>
</organism>
<gene>
    <name evidence="1" type="ORF">TraAM80_09735</name>
</gene>
<dbReference type="EMBL" id="MKGL01000649">
    <property type="protein sequence ID" value="RNE96733.1"/>
    <property type="molecule type" value="Genomic_DNA"/>
</dbReference>
<dbReference type="RefSeq" id="XP_029233804.1">
    <property type="nucleotide sequence ID" value="XM_029386402.1"/>
</dbReference>
<dbReference type="AlphaFoldDB" id="A0A422MU62"/>
<dbReference type="Proteomes" id="UP000283634">
    <property type="component" value="Unassembled WGS sequence"/>
</dbReference>
<evidence type="ECO:0000313" key="1">
    <source>
        <dbReference type="EMBL" id="RNE96733.1"/>
    </source>
</evidence>
<accession>A0A422MU62</accession>
<evidence type="ECO:0000313" key="2">
    <source>
        <dbReference type="Proteomes" id="UP000283634"/>
    </source>
</evidence>
<comment type="caution">
    <text evidence="1">The sequence shown here is derived from an EMBL/GenBank/DDBJ whole genome shotgun (WGS) entry which is preliminary data.</text>
</comment>
<proteinExistence type="predicted"/>
<sequence length="133" mass="14993">MREWPGSLCPRLPIVSGFVHHAPPRRRDCSEHEEFPLPLEKPGESAVIGDRSWFRQFPTLAIVVGVNDGASGYVSFCSFFFSLVGSFCCHKRENNRTAPNCNPSGPRNSFQPLPRMLLHRRFMLGLRQAGLLP</sequence>
<reference evidence="1 2" key="1">
    <citation type="journal article" date="2018" name="BMC Genomics">
        <title>Genomic comparison of Trypanosoma conorhini and Trypanosoma rangeli to Trypanosoma cruzi strains of high and low virulence.</title>
        <authorList>
            <person name="Bradwell K.R."/>
            <person name="Koparde V.N."/>
            <person name="Matveyev A.V."/>
            <person name="Serrano M.G."/>
            <person name="Alves J.M."/>
            <person name="Parikh H."/>
            <person name="Huang B."/>
            <person name="Lee V."/>
            <person name="Espinosa-Alvarez O."/>
            <person name="Ortiz P.A."/>
            <person name="Costa-Martins A.G."/>
            <person name="Teixeira M.M."/>
            <person name="Buck G.A."/>
        </authorList>
    </citation>
    <scope>NUCLEOTIDE SEQUENCE [LARGE SCALE GENOMIC DNA]</scope>
    <source>
        <strain evidence="1 2">AM80</strain>
    </source>
</reference>